<organism evidence="4 5">
    <name type="scientific">Piloderma croceum (strain F 1598)</name>
    <dbReference type="NCBI Taxonomy" id="765440"/>
    <lineage>
        <taxon>Eukaryota</taxon>
        <taxon>Fungi</taxon>
        <taxon>Dikarya</taxon>
        <taxon>Basidiomycota</taxon>
        <taxon>Agaricomycotina</taxon>
        <taxon>Agaricomycetes</taxon>
        <taxon>Agaricomycetidae</taxon>
        <taxon>Atheliales</taxon>
        <taxon>Atheliaceae</taxon>
        <taxon>Piloderma</taxon>
    </lineage>
</organism>
<evidence type="ECO:0000313" key="5">
    <source>
        <dbReference type="Proteomes" id="UP000054166"/>
    </source>
</evidence>
<reference evidence="5" key="2">
    <citation type="submission" date="2015-01" db="EMBL/GenBank/DDBJ databases">
        <title>Evolutionary Origins and Diversification of the Mycorrhizal Mutualists.</title>
        <authorList>
            <consortium name="DOE Joint Genome Institute"/>
            <consortium name="Mycorrhizal Genomics Consortium"/>
            <person name="Kohler A."/>
            <person name="Kuo A."/>
            <person name="Nagy L.G."/>
            <person name="Floudas D."/>
            <person name="Copeland A."/>
            <person name="Barry K.W."/>
            <person name="Cichocki N."/>
            <person name="Veneault-Fourrey C."/>
            <person name="LaButti K."/>
            <person name="Lindquist E.A."/>
            <person name="Lipzen A."/>
            <person name="Lundell T."/>
            <person name="Morin E."/>
            <person name="Murat C."/>
            <person name="Riley R."/>
            <person name="Ohm R."/>
            <person name="Sun H."/>
            <person name="Tunlid A."/>
            <person name="Henrissat B."/>
            <person name="Grigoriev I.V."/>
            <person name="Hibbett D.S."/>
            <person name="Martin F."/>
        </authorList>
    </citation>
    <scope>NUCLEOTIDE SEQUENCE [LARGE SCALE GENOMIC DNA]</scope>
    <source>
        <strain evidence="5">F 1598</strain>
    </source>
</reference>
<dbReference type="OrthoDB" id="3246760at2759"/>
<dbReference type="Proteomes" id="UP000054166">
    <property type="component" value="Unassembled WGS sequence"/>
</dbReference>
<dbReference type="EMBL" id="KN833037">
    <property type="protein sequence ID" value="KIM76160.1"/>
    <property type="molecule type" value="Genomic_DNA"/>
</dbReference>
<dbReference type="Pfam" id="PF13359">
    <property type="entry name" value="DDE_Tnp_4"/>
    <property type="match status" value="1"/>
</dbReference>
<keyword evidence="2" id="KW-0479">Metal-binding</keyword>
<keyword evidence="5" id="KW-1185">Reference proteome</keyword>
<gene>
    <name evidence="4" type="ORF">PILCRDRAFT_78031</name>
</gene>
<evidence type="ECO:0000313" key="4">
    <source>
        <dbReference type="EMBL" id="KIM76160.1"/>
    </source>
</evidence>
<evidence type="ECO:0000256" key="1">
    <source>
        <dbReference type="ARBA" id="ARBA00001968"/>
    </source>
</evidence>
<dbReference type="AlphaFoldDB" id="A0A0C3EUH9"/>
<reference evidence="4 5" key="1">
    <citation type="submission" date="2014-04" db="EMBL/GenBank/DDBJ databases">
        <authorList>
            <consortium name="DOE Joint Genome Institute"/>
            <person name="Kuo A."/>
            <person name="Tarkka M."/>
            <person name="Buscot F."/>
            <person name="Kohler A."/>
            <person name="Nagy L.G."/>
            <person name="Floudas D."/>
            <person name="Copeland A."/>
            <person name="Barry K.W."/>
            <person name="Cichocki N."/>
            <person name="Veneault-Fourrey C."/>
            <person name="LaButti K."/>
            <person name="Lindquist E.A."/>
            <person name="Lipzen A."/>
            <person name="Lundell T."/>
            <person name="Morin E."/>
            <person name="Murat C."/>
            <person name="Sun H."/>
            <person name="Tunlid A."/>
            <person name="Henrissat B."/>
            <person name="Grigoriev I.V."/>
            <person name="Hibbett D.S."/>
            <person name="Martin F."/>
            <person name="Nordberg H.P."/>
            <person name="Cantor M.N."/>
            <person name="Hua S.X."/>
        </authorList>
    </citation>
    <scope>NUCLEOTIDE SEQUENCE [LARGE SCALE GENOMIC DNA]</scope>
    <source>
        <strain evidence="4 5">F 1598</strain>
    </source>
</reference>
<name>A0A0C3EUH9_PILCF</name>
<sequence length="227" mass="26105">VRVTPQCFDMILATIHDDPIFHNNLQNQQHPIAEQLAIALYCFGHFGNVASMLKVALWAGIGYRTVDCITKCVMVAVCRNEFHCTTLHWPNKAEKEAAKQWVEENSCLAWRNGWLMVDGTLVPLYPYSGFYGNTWYNRKSNYSMNVQLVSMPNLLIVDYCVSLPGSQHDATAWTETCIPQEHEHLLKEGEWVWGDLAYLLQTWCQAPYKKYVSQFARKHDTNNSPKT</sequence>
<dbReference type="STRING" id="765440.A0A0C3EUH9"/>
<protein>
    <recommendedName>
        <fullName evidence="3">DDE Tnp4 domain-containing protein</fullName>
    </recommendedName>
</protein>
<evidence type="ECO:0000256" key="2">
    <source>
        <dbReference type="ARBA" id="ARBA00022723"/>
    </source>
</evidence>
<feature type="domain" description="DDE Tnp4" evidence="3">
    <location>
        <begin position="117"/>
        <end position="218"/>
    </location>
</feature>
<feature type="non-terminal residue" evidence="4">
    <location>
        <position position="1"/>
    </location>
</feature>
<proteinExistence type="predicted"/>
<accession>A0A0C3EUH9</accession>
<comment type="cofactor">
    <cofactor evidence="1">
        <name>a divalent metal cation</name>
        <dbReference type="ChEBI" id="CHEBI:60240"/>
    </cofactor>
</comment>
<dbReference type="GO" id="GO:0046872">
    <property type="term" value="F:metal ion binding"/>
    <property type="evidence" value="ECO:0007669"/>
    <property type="project" value="UniProtKB-KW"/>
</dbReference>
<dbReference type="InterPro" id="IPR027806">
    <property type="entry name" value="HARBI1_dom"/>
</dbReference>
<dbReference type="HOGENOM" id="CLU_018552_1_4_1"/>
<evidence type="ECO:0000259" key="3">
    <source>
        <dbReference type="Pfam" id="PF13359"/>
    </source>
</evidence>
<dbReference type="InParanoid" id="A0A0C3EUH9"/>